<dbReference type="InterPro" id="IPR029033">
    <property type="entry name" value="His_PPase_superfam"/>
</dbReference>
<protein>
    <recommendedName>
        <fullName evidence="5">Phosphoglycerate mutase family protein</fullName>
    </recommendedName>
</protein>
<evidence type="ECO:0000256" key="1">
    <source>
        <dbReference type="PIRSR" id="PIRSR613078-2"/>
    </source>
</evidence>
<comment type="caution">
    <text evidence="3">The sequence shown here is derived from an EMBL/GenBank/DDBJ whole genome shotgun (WGS) entry which is preliminary data.</text>
</comment>
<dbReference type="AlphaFoldDB" id="A0A815ATY7"/>
<feature type="binding site" evidence="1">
    <location>
        <position position="99"/>
    </location>
    <ligand>
        <name>substrate</name>
    </ligand>
</feature>
<dbReference type="OrthoDB" id="414418at2759"/>
<dbReference type="Gene3D" id="3.40.50.1240">
    <property type="entry name" value="Phosphoglycerate mutase-like"/>
    <property type="match status" value="1"/>
</dbReference>
<evidence type="ECO:0000313" key="3">
    <source>
        <dbReference type="EMBL" id="CAF1261247.1"/>
    </source>
</evidence>
<dbReference type="CDD" id="cd07067">
    <property type="entry name" value="HP_PGM_like"/>
    <property type="match status" value="1"/>
</dbReference>
<proteinExistence type="predicted"/>
<dbReference type="InterPro" id="IPR013078">
    <property type="entry name" value="His_Pase_superF_clade-1"/>
</dbReference>
<feature type="region of interest" description="Disordered" evidence="2">
    <location>
        <begin position="277"/>
        <end position="319"/>
    </location>
</feature>
<evidence type="ECO:0008006" key="5">
    <source>
        <dbReference type="Google" id="ProtNLM"/>
    </source>
</evidence>
<gene>
    <name evidence="3" type="ORF">QVE165_LOCUS29062</name>
</gene>
<dbReference type="SUPFAM" id="SSF53254">
    <property type="entry name" value="Phosphoglycerate mutase-like"/>
    <property type="match status" value="1"/>
</dbReference>
<evidence type="ECO:0000313" key="4">
    <source>
        <dbReference type="Proteomes" id="UP000663832"/>
    </source>
</evidence>
<dbReference type="Pfam" id="PF00300">
    <property type="entry name" value="His_Phos_1"/>
    <property type="match status" value="1"/>
</dbReference>
<accession>A0A815ATY7</accession>
<dbReference type="SMART" id="SM00855">
    <property type="entry name" value="PGAM"/>
    <property type="match status" value="1"/>
</dbReference>
<feature type="compositionally biased region" description="Low complexity" evidence="2">
    <location>
        <begin position="306"/>
        <end position="319"/>
    </location>
</feature>
<dbReference type="InterPro" id="IPR051710">
    <property type="entry name" value="Phosphatase_SH3-domain"/>
</dbReference>
<dbReference type="EMBL" id="CAJNOM010000231">
    <property type="protein sequence ID" value="CAF1261247.1"/>
    <property type="molecule type" value="Genomic_DNA"/>
</dbReference>
<name>A0A815ATY7_9BILA</name>
<reference evidence="3" key="1">
    <citation type="submission" date="2021-02" db="EMBL/GenBank/DDBJ databases">
        <authorList>
            <person name="Nowell W R."/>
        </authorList>
    </citation>
    <scope>NUCLEOTIDE SEQUENCE</scope>
</reference>
<sequence length="319" mass="36763">MSFMRRMFGGGESDNLRIIITRHGERADFAIGKQWLSKVQQNGSYDPRISHLAERPHFRDWTYDSPLTVEGENQSAHVGKKLLHLGYPIDYCYSSPAYRSVQTATGILESQGRKAVPINIEPGLFECPAWYHGKPLKFIPPEYLAADRRFNINAEYAPMYGGVDESEDERIYYKRSRTLVREIIRAHKRTGGTVLLSGHGGSIEAVTRGLRGMRQRHEKPEHLIQEALRVDYCNFAILERDARTHHWTVRFPDSYNSPYGVQLTQQSVIPLYGPTTEHLNKRGRGRLATAVPPARAQRARTRTRQRYPQARPPRYNQYR</sequence>
<evidence type="ECO:0000256" key="2">
    <source>
        <dbReference type="SAM" id="MobiDB-lite"/>
    </source>
</evidence>
<dbReference type="Proteomes" id="UP000663832">
    <property type="component" value="Unassembled WGS sequence"/>
</dbReference>
<organism evidence="3 4">
    <name type="scientific">Adineta steineri</name>
    <dbReference type="NCBI Taxonomy" id="433720"/>
    <lineage>
        <taxon>Eukaryota</taxon>
        <taxon>Metazoa</taxon>
        <taxon>Spiralia</taxon>
        <taxon>Gnathifera</taxon>
        <taxon>Rotifera</taxon>
        <taxon>Eurotatoria</taxon>
        <taxon>Bdelloidea</taxon>
        <taxon>Adinetida</taxon>
        <taxon>Adinetidae</taxon>
        <taxon>Adineta</taxon>
    </lineage>
</organism>
<keyword evidence="4" id="KW-1185">Reference proteome</keyword>
<dbReference type="PANTHER" id="PTHR16469:SF27">
    <property type="entry name" value="UBIQUITIN-ASSOCIATED AND SH3 DOMAIN-CONTAINING BA-RELATED"/>
    <property type="match status" value="1"/>
</dbReference>
<dbReference type="PANTHER" id="PTHR16469">
    <property type="entry name" value="UBIQUITIN-ASSOCIATED AND SH3 DOMAIN-CONTAINING BA-RELATED"/>
    <property type="match status" value="1"/>
</dbReference>